<protein>
    <submittedName>
        <fullName evidence="2">Uncharacterized protein</fullName>
    </submittedName>
</protein>
<sequence>MIRKVVKLARPLIPQVRKDVEFSSSRASTTKRSLDKSGFKGLD</sequence>
<dbReference type="RefSeq" id="WP_380868066.1">
    <property type="nucleotide sequence ID" value="NZ_JBHUMA010000004.1"/>
</dbReference>
<dbReference type="Proteomes" id="UP001597393">
    <property type="component" value="Unassembled WGS sequence"/>
</dbReference>
<organism evidence="2 3">
    <name type="scientific">Sphingobacterium corticis</name>
    <dbReference type="NCBI Taxonomy" id="1812823"/>
    <lineage>
        <taxon>Bacteria</taxon>
        <taxon>Pseudomonadati</taxon>
        <taxon>Bacteroidota</taxon>
        <taxon>Sphingobacteriia</taxon>
        <taxon>Sphingobacteriales</taxon>
        <taxon>Sphingobacteriaceae</taxon>
        <taxon>Sphingobacterium</taxon>
    </lineage>
</organism>
<accession>A0ABW5NH43</accession>
<feature type="region of interest" description="Disordered" evidence="1">
    <location>
        <begin position="20"/>
        <end position="43"/>
    </location>
</feature>
<gene>
    <name evidence="2" type="ORF">ACFSQ3_04925</name>
</gene>
<evidence type="ECO:0000313" key="3">
    <source>
        <dbReference type="Proteomes" id="UP001597393"/>
    </source>
</evidence>
<dbReference type="EMBL" id="JBHUMA010000004">
    <property type="protein sequence ID" value="MFD2598287.1"/>
    <property type="molecule type" value="Genomic_DNA"/>
</dbReference>
<reference evidence="3" key="1">
    <citation type="journal article" date="2019" name="Int. J. Syst. Evol. Microbiol.">
        <title>The Global Catalogue of Microorganisms (GCM) 10K type strain sequencing project: providing services to taxonomists for standard genome sequencing and annotation.</title>
        <authorList>
            <consortium name="The Broad Institute Genomics Platform"/>
            <consortium name="The Broad Institute Genome Sequencing Center for Infectious Disease"/>
            <person name="Wu L."/>
            <person name="Ma J."/>
        </authorList>
    </citation>
    <scope>NUCLEOTIDE SEQUENCE [LARGE SCALE GENOMIC DNA]</scope>
    <source>
        <strain evidence="3">KCTC 42248</strain>
    </source>
</reference>
<evidence type="ECO:0000313" key="2">
    <source>
        <dbReference type="EMBL" id="MFD2598287.1"/>
    </source>
</evidence>
<feature type="compositionally biased region" description="Polar residues" evidence="1">
    <location>
        <begin position="22"/>
        <end position="31"/>
    </location>
</feature>
<keyword evidence="3" id="KW-1185">Reference proteome</keyword>
<evidence type="ECO:0000256" key="1">
    <source>
        <dbReference type="SAM" id="MobiDB-lite"/>
    </source>
</evidence>
<name>A0ABW5NH43_9SPHI</name>
<proteinExistence type="predicted"/>
<feature type="compositionally biased region" description="Basic and acidic residues" evidence="1">
    <location>
        <begin position="32"/>
        <end position="43"/>
    </location>
</feature>
<comment type="caution">
    <text evidence="2">The sequence shown here is derived from an EMBL/GenBank/DDBJ whole genome shotgun (WGS) entry which is preliminary data.</text>
</comment>